<organism evidence="1 2">
    <name type="scientific">Brassica campestris</name>
    <name type="common">Field mustard</name>
    <dbReference type="NCBI Taxonomy" id="3711"/>
    <lineage>
        <taxon>Eukaryota</taxon>
        <taxon>Viridiplantae</taxon>
        <taxon>Streptophyta</taxon>
        <taxon>Embryophyta</taxon>
        <taxon>Tracheophyta</taxon>
        <taxon>Spermatophyta</taxon>
        <taxon>Magnoliopsida</taxon>
        <taxon>eudicotyledons</taxon>
        <taxon>Gunneridae</taxon>
        <taxon>Pentapetalae</taxon>
        <taxon>rosids</taxon>
        <taxon>malvids</taxon>
        <taxon>Brassicales</taxon>
        <taxon>Brassicaceae</taxon>
        <taxon>Brassiceae</taxon>
        <taxon>Brassica</taxon>
    </lineage>
</organism>
<sequence>MLNKLSLPHNLIRFGLVSARLKRQKIEDPPVIIIIIHLKEQPEDSHGLGSLISLKKERGSAS</sequence>
<protein>
    <submittedName>
        <fullName evidence="1">Uncharacterized protein</fullName>
    </submittedName>
</protein>
<accession>A0A397YPJ9</accession>
<evidence type="ECO:0000313" key="2">
    <source>
        <dbReference type="Proteomes" id="UP000264353"/>
    </source>
</evidence>
<dbReference type="Proteomes" id="UP000264353">
    <property type="component" value="Chromosome A7"/>
</dbReference>
<name>A0A397YPJ9_BRACM</name>
<dbReference type="AlphaFoldDB" id="A0A397YPJ9"/>
<proteinExistence type="predicted"/>
<dbReference type="EMBL" id="CM010634">
    <property type="protein sequence ID" value="RID52950.1"/>
    <property type="molecule type" value="Genomic_DNA"/>
</dbReference>
<evidence type="ECO:0000313" key="1">
    <source>
        <dbReference type="EMBL" id="RID52950.1"/>
    </source>
</evidence>
<reference evidence="1 2" key="1">
    <citation type="submission" date="2018-06" db="EMBL/GenBank/DDBJ databases">
        <title>WGS assembly of Brassica rapa FPsc.</title>
        <authorList>
            <person name="Bowman J."/>
            <person name="Kohchi T."/>
            <person name="Yamato K."/>
            <person name="Jenkins J."/>
            <person name="Shu S."/>
            <person name="Ishizaki K."/>
            <person name="Yamaoka S."/>
            <person name="Nishihama R."/>
            <person name="Nakamura Y."/>
            <person name="Berger F."/>
            <person name="Adam C."/>
            <person name="Aki S."/>
            <person name="Althoff F."/>
            <person name="Araki T."/>
            <person name="Arteaga-Vazquez M."/>
            <person name="Balasubrmanian S."/>
            <person name="Bauer D."/>
            <person name="Boehm C."/>
            <person name="Briginshaw L."/>
            <person name="Caballero-Perez J."/>
            <person name="Catarino B."/>
            <person name="Chen F."/>
            <person name="Chiyoda S."/>
            <person name="Chovatia M."/>
            <person name="Davies K."/>
            <person name="Delmans M."/>
            <person name="Demura T."/>
            <person name="Dierschke T."/>
            <person name="Dolan L."/>
            <person name="Dorantes-Acosta A."/>
            <person name="Eklund D."/>
            <person name="Florent S."/>
            <person name="Flores-Sandoval E."/>
            <person name="Fujiyama A."/>
            <person name="Fukuzawa H."/>
            <person name="Galik B."/>
            <person name="Grimanelli D."/>
            <person name="Grimwood J."/>
            <person name="Grossniklaus U."/>
            <person name="Hamada T."/>
            <person name="Haseloff J."/>
            <person name="Hetherington A."/>
            <person name="Higo A."/>
            <person name="Hirakawa Y."/>
            <person name="Hundley H."/>
            <person name="Ikeda Y."/>
            <person name="Inoue K."/>
            <person name="Inoue S."/>
            <person name="Ishida S."/>
            <person name="Jia Q."/>
            <person name="Kakita M."/>
            <person name="Kanazawa T."/>
            <person name="Kawai Y."/>
            <person name="Kawashima T."/>
            <person name="Kennedy M."/>
            <person name="Kinose K."/>
            <person name="Kinoshita T."/>
            <person name="Kohara Y."/>
            <person name="Koide E."/>
            <person name="Komatsu K."/>
            <person name="Kopischke S."/>
            <person name="Kubo M."/>
            <person name="Kyozuka J."/>
            <person name="Lagercrantz U."/>
            <person name="Lin S."/>
            <person name="Lindquist E."/>
            <person name="Lipzen A."/>
            <person name="Lu C."/>
            <person name="Luna E."/>
            <person name="Martienssen R."/>
            <person name="Minamino N."/>
            <person name="Mizutani M."/>
            <person name="Mizutani M."/>
            <person name="Mochizuki N."/>
            <person name="Monte I."/>
            <person name="Mosher R."/>
            <person name="Nagasaki H."/>
            <person name="Nakagami H."/>
            <person name="Naramoto S."/>
            <person name="Nishitani K."/>
            <person name="Ohtani M."/>
            <person name="Okamoto T."/>
            <person name="Okumura M."/>
            <person name="Phillips J."/>
            <person name="Pollak B."/>
            <person name="Reinders A."/>
            <person name="Roevekamp M."/>
            <person name="Sano R."/>
            <person name="Sawa S."/>
            <person name="Schmid M."/>
            <person name="Shirakawa M."/>
            <person name="Solano R."/>
            <person name="Spunde A."/>
            <person name="Suetsugu N."/>
            <person name="Sugano S."/>
            <person name="Sugiyama A."/>
            <person name="Sun R."/>
            <person name="Suzuki Y."/>
            <person name="Takenaka M."/>
            <person name="Takezawa D."/>
            <person name="Tomogane H."/>
            <person name="Tsuzuki M."/>
            <person name="Ueda T."/>
            <person name="Umeda M."/>
            <person name="Ward J."/>
            <person name="Watanabe Y."/>
            <person name="Yazaki K."/>
            <person name="Yokoyama R."/>
            <person name="Yoshitake Y."/>
            <person name="Yotsui I."/>
            <person name="Zachgo S."/>
            <person name="Schmutz J."/>
        </authorList>
    </citation>
    <scope>NUCLEOTIDE SEQUENCE [LARGE SCALE GENOMIC DNA]</scope>
    <source>
        <strain evidence="2">cv. B-3</strain>
    </source>
</reference>
<gene>
    <name evidence="1" type="ORF">BRARA_G00380</name>
</gene>